<keyword evidence="1" id="KW-0472">Membrane</keyword>
<evidence type="ECO:0000313" key="3">
    <source>
        <dbReference type="Proteomes" id="UP000001058"/>
    </source>
</evidence>
<proteinExistence type="predicted"/>
<protein>
    <recommendedName>
        <fullName evidence="4">ATP-dependent DNA helicase</fullName>
    </recommendedName>
</protein>
<keyword evidence="3" id="KW-1185">Reference proteome</keyword>
<dbReference type="AlphaFoldDB" id="D8U2K4"/>
<organism evidence="3">
    <name type="scientific">Volvox carteri f. nagariensis</name>
    <dbReference type="NCBI Taxonomy" id="3068"/>
    <lineage>
        <taxon>Eukaryota</taxon>
        <taxon>Viridiplantae</taxon>
        <taxon>Chlorophyta</taxon>
        <taxon>core chlorophytes</taxon>
        <taxon>Chlorophyceae</taxon>
        <taxon>CS clade</taxon>
        <taxon>Chlamydomonadales</taxon>
        <taxon>Volvocaceae</taxon>
        <taxon>Volvox</taxon>
    </lineage>
</organism>
<keyword evidence="1" id="KW-0812">Transmembrane</keyword>
<sequence>MSISTTFIPTHFAWWMIILAAAALEYFAQLKSAPKIENGALAIVQEITESMLSLQLLDSQSIIRLPRICEVKYKNGAKLERKMFPVVPAFARTAHKVQGDTITDPVIIDFTNMNRLGQAYVALSRVVDIEQLHRLPIDIQLTPNMFKAHVPT</sequence>
<accession>D8U2K4</accession>
<feature type="transmembrane region" description="Helical" evidence="1">
    <location>
        <begin position="12"/>
        <end position="28"/>
    </location>
</feature>
<dbReference type="OrthoDB" id="272985at2759"/>
<dbReference type="SUPFAM" id="SSF52540">
    <property type="entry name" value="P-loop containing nucleoside triphosphate hydrolases"/>
    <property type="match status" value="1"/>
</dbReference>
<dbReference type="RefSeq" id="XP_002952824.1">
    <property type="nucleotide sequence ID" value="XM_002952778.1"/>
</dbReference>
<dbReference type="Proteomes" id="UP000001058">
    <property type="component" value="Unassembled WGS sequence"/>
</dbReference>
<keyword evidence="1" id="KW-1133">Transmembrane helix</keyword>
<evidence type="ECO:0000256" key="1">
    <source>
        <dbReference type="SAM" id="Phobius"/>
    </source>
</evidence>
<gene>
    <name evidence="2" type="ORF">VOLCADRAFT_93611</name>
</gene>
<dbReference type="InterPro" id="IPR027417">
    <property type="entry name" value="P-loop_NTPase"/>
</dbReference>
<evidence type="ECO:0008006" key="4">
    <source>
        <dbReference type="Google" id="ProtNLM"/>
    </source>
</evidence>
<dbReference type="EMBL" id="GL378353">
    <property type="protein sequence ID" value="EFJ46074.1"/>
    <property type="molecule type" value="Genomic_DNA"/>
</dbReference>
<dbReference type="InParanoid" id="D8U2K4"/>
<dbReference type="GeneID" id="9627714"/>
<evidence type="ECO:0000313" key="2">
    <source>
        <dbReference type="EMBL" id="EFJ46074.1"/>
    </source>
</evidence>
<dbReference type="KEGG" id="vcn:VOLCADRAFT_93611"/>
<name>D8U2K4_VOLCA</name>
<reference evidence="2 3" key="1">
    <citation type="journal article" date="2010" name="Science">
        <title>Genomic analysis of organismal complexity in the multicellular green alga Volvox carteri.</title>
        <authorList>
            <person name="Prochnik S.E."/>
            <person name="Umen J."/>
            <person name="Nedelcu A.M."/>
            <person name="Hallmann A."/>
            <person name="Miller S.M."/>
            <person name="Nishii I."/>
            <person name="Ferris P."/>
            <person name="Kuo A."/>
            <person name="Mitros T."/>
            <person name="Fritz-Laylin L.K."/>
            <person name="Hellsten U."/>
            <person name="Chapman J."/>
            <person name="Simakov O."/>
            <person name="Rensing S.A."/>
            <person name="Terry A."/>
            <person name="Pangilinan J."/>
            <person name="Kapitonov V."/>
            <person name="Jurka J."/>
            <person name="Salamov A."/>
            <person name="Shapiro H."/>
            <person name="Schmutz J."/>
            <person name="Grimwood J."/>
            <person name="Lindquist E."/>
            <person name="Lucas S."/>
            <person name="Grigoriev I.V."/>
            <person name="Schmitt R."/>
            <person name="Kirk D."/>
            <person name="Rokhsar D.S."/>
        </authorList>
    </citation>
    <scope>NUCLEOTIDE SEQUENCE [LARGE SCALE GENOMIC DNA]</scope>
    <source>
        <strain evidence="3">f. Nagariensis / Eve</strain>
    </source>
</reference>